<dbReference type="CDD" id="cd00840">
    <property type="entry name" value="MPP_Mre11_N"/>
    <property type="match status" value="1"/>
</dbReference>
<dbReference type="AlphaFoldDB" id="U7DBK3"/>
<evidence type="ECO:0000256" key="2">
    <source>
        <dbReference type="ARBA" id="ARBA00011322"/>
    </source>
</evidence>
<dbReference type="InterPro" id="IPR041796">
    <property type="entry name" value="Mre11_N"/>
</dbReference>
<dbReference type="GO" id="GO:0006260">
    <property type="term" value="P:DNA replication"/>
    <property type="evidence" value="ECO:0007669"/>
    <property type="project" value="UniProtKB-KW"/>
</dbReference>
<organism evidence="10 11">
    <name type="scientific">Chitinivibrio alkaliphilus ACht1</name>
    <dbReference type="NCBI Taxonomy" id="1313304"/>
    <lineage>
        <taxon>Bacteria</taxon>
        <taxon>Pseudomonadati</taxon>
        <taxon>Fibrobacterota</taxon>
        <taxon>Chitinivibrionia</taxon>
        <taxon>Chitinivibrionales</taxon>
        <taxon>Chitinivibrionaceae</taxon>
        <taxon>Chitinivibrio</taxon>
    </lineage>
</organism>
<evidence type="ECO:0000259" key="9">
    <source>
        <dbReference type="Pfam" id="PF12320"/>
    </source>
</evidence>
<evidence type="ECO:0000313" key="11">
    <source>
        <dbReference type="Proteomes" id="UP000017148"/>
    </source>
</evidence>
<dbReference type="RefSeq" id="WP_022635767.1">
    <property type="nucleotide sequence ID" value="NZ_ASJR01000001.1"/>
</dbReference>
<dbReference type="InterPro" id="IPR004843">
    <property type="entry name" value="Calcineurin-like_PHP"/>
</dbReference>
<evidence type="ECO:0000259" key="8">
    <source>
        <dbReference type="Pfam" id="PF00149"/>
    </source>
</evidence>
<name>U7DBK3_9BACT</name>
<dbReference type="GO" id="GO:0004519">
    <property type="term" value="F:endonuclease activity"/>
    <property type="evidence" value="ECO:0007669"/>
    <property type="project" value="UniProtKB-KW"/>
</dbReference>
<keyword evidence="11" id="KW-1185">Reference proteome</keyword>
<keyword evidence="7" id="KW-0233">DNA recombination</keyword>
<feature type="domain" description="Nuclease SbcCD subunit D C-terminal" evidence="9">
    <location>
        <begin position="285"/>
        <end position="377"/>
    </location>
</feature>
<dbReference type="InterPro" id="IPR026843">
    <property type="entry name" value="SbcD_C"/>
</dbReference>
<comment type="function">
    <text evidence="7">SbcCD cleaves DNA hairpin structures. These structures can inhibit DNA replication and are intermediates in certain DNA recombination reactions. The complex acts as a 3'-&gt;5' double strand exonuclease that can open hairpins. It also has a 5' single-strand endonuclease activity.</text>
</comment>
<comment type="subunit">
    <text evidence="2 7">Heterodimer of SbcC and SbcD.</text>
</comment>
<accession>U7DBK3</accession>
<evidence type="ECO:0000256" key="6">
    <source>
        <dbReference type="ARBA" id="ARBA00022839"/>
    </source>
</evidence>
<sequence length="413" mass="46589">MKLLHTSDWHLGRMLYGQKRYEEFEAFLLWLKELLKKEACDGIIIAGDIFDTPTPSNRAQELYYSFLAAISSLCRHIIIIGGNHDSPTFLDAPCALLRSLQIHVVGAAPSQVDDEIICLRDSEDAVEAVVCAVPYLRDRDIRTASAEGGDDTESLRRRAVSAHYAKVISRGETLRQQAGSHVPLIVTGHLFTAGGTTVDGDGVRELYVGSLDRVSADIFPDTVDYVALGHLHVPQRVQQREHIRYSGSPIPMGFNEAKQEKQVVCLTFTEDSSTPCITTVFVPEFQKLERIRGDVSHIQERLRALSAEKSRAWVEVEYTGDEIIHRLQDEIEAVCSGPFPRVIRIKNRTFVQSILPPEETESLEEMSPEDVFEKCLVRHDVSPKEQEPLRQRFSKVLRDIYEEDRGGADHEDH</sequence>
<dbReference type="eggNOG" id="COG0420">
    <property type="taxonomic scope" value="Bacteria"/>
</dbReference>
<dbReference type="OrthoDB" id="9773856at2"/>
<dbReference type="PATRIC" id="fig|1313304.3.peg.198"/>
<dbReference type="InterPro" id="IPR050535">
    <property type="entry name" value="DNA_Repair-Maintenance_Comp"/>
</dbReference>
<dbReference type="Gene3D" id="3.60.21.10">
    <property type="match status" value="1"/>
</dbReference>
<dbReference type="Proteomes" id="UP000017148">
    <property type="component" value="Unassembled WGS sequence"/>
</dbReference>
<keyword evidence="6 7" id="KW-0269">Exonuclease</keyword>
<evidence type="ECO:0000256" key="4">
    <source>
        <dbReference type="ARBA" id="ARBA00022722"/>
    </source>
</evidence>
<keyword evidence="4 7" id="KW-0540">Nuclease</keyword>
<reference evidence="10 11" key="1">
    <citation type="journal article" date="2013" name="Environ. Microbiol.">
        <title>Genome analysis of Chitinivibrio alkaliphilus gen. nov., sp. nov., a novel extremely haloalkaliphilic anaerobic chitinolytic bacterium from the candidate phylum Termite Group 3.</title>
        <authorList>
            <person name="Sorokin D.Y."/>
            <person name="Gumerov V.M."/>
            <person name="Rakitin A.L."/>
            <person name="Beletsky A.V."/>
            <person name="Damste J.S."/>
            <person name="Muyzer G."/>
            <person name="Mardanov A.V."/>
            <person name="Ravin N.V."/>
        </authorList>
    </citation>
    <scope>NUCLEOTIDE SEQUENCE [LARGE SCALE GENOMIC DNA]</scope>
    <source>
        <strain evidence="10 11">ACht1</strain>
    </source>
</reference>
<dbReference type="PANTHER" id="PTHR30337:SF0">
    <property type="entry name" value="NUCLEASE SBCCD SUBUNIT D"/>
    <property type="match status" value="1"/>
</dbReference>
<evidence type="ECO:0000256" key="3">
    <source>
        <dbReference type="ARBA" id="ARBA00013365"/>
    </source>
</evidence>
<dbReference type="Pfam" id="PF00149">
    <property type="entry name" value="Metallophos"/>
    <property type="match status" value="1"/>
</dbReference>
<dbReference type="InterPro" id="IPR004593">
    <property type="entry name" value="SbcD"/>
</dbReference>
<comment type="similarity">
    <text evidence="1 7">Belongs to the SbcD family.</text>
</comment>
<comment type="caution">
    <text evidence="10">The sequence shown here is derived from an EMBL/GenBank/DDBJ whole genome shotgun (WGS) entry which is preliminary data.</text>
</comment>
<dbReference type="InterPro" id="IPR029052">
    <property type="entry name" value="Metallo-depent_PP-like"/>
</dbReference>
<keyword evidence="7" id="KW-0255">Endonuclease</keyword>
<evidence type="ECO:0000313" key="10">
    <source>
        <dbReference type="EMBL" id="ERP39407.1"/>
    </source>
</evidence>
<evidence type="ECO:0000256" key="1">
    <source>
        <dbReference type="ARBA" id="ARBA00010555"/>
    </source>
</evidence>
<evidence type="ECO:0000256" key="7">
    <source>
        <dbReference type="RuleBase" id="RU363069"/>
    </source>
</evidence>
<dbReference type="GO" id="GO:0006310">
    <property type="term" value="P:DNA recombination"/>
    <property type="evidence" value="ECO:0007669"/>
    <property type="project" value="UniProtKB-KW"/>
</dbReference>
<keyword evidence="7" id="KW-0235">DNA replication</keyword>
<dbReference type="Gene3D" id="3.30.160.720">
    <property type="match status" value="1"/>
</dbReference>
<proteinExistence type="inferred from homology"/>
<feature type="domain" description="Calcineurin-like phosphoesterase" evidence="8">
    <location>
        <begin position="1"/>
        <end position="234"/>
    </location>
</feature>
<keyword evidence="5 7" id="KW-0378">Hydrolase</keyword>
<dbReference type="STRING" id="1313304.CALK_0213"/>
<dbReference type="NCBIfam" id="TIGR00619">
    <property type="entry name" value="sbcd"/>
    <property type="match status" value="1"/>
</dbReference>
<protein>
    <recommendedName>
        <fullName evidence="3 7">Nuclease SbcCD subunit D</fullName>
    </recommendedName>
</protein>
<gene>
    <name evidence="7" type="primary">sbcD</name>
    <name evidence="10" type="ORF">CALK_0213</name>
</gene>
<dbReference type="SUPFAM" id="SSF56300">
    <property type="entry name" value="Metallo-dependent phosphatases"/>
    <property type="match status" value="1"/>
</dbReference>
<dbReference type="PANTHER" id="PTHR30337">
    <property type="entry name" value="COMPONENT OF ATP-DEPENDENT DSDNA EXONUCLEASE"/>
    <property type="match status" value="1"/>
</dbReference>
<dbReference type="Pfam" id="PF12320">
    <property type="entry name" value="SbcD_C"/>
    <property type="match status" value="1"/>
</dbReference>
<dbReference type="EMBL" id="ASJR01000001">
    <property type="protein sequence ID" value="ERP39407.1"/>
    <property type="molecule type" value="Genomic_DNA"/>
</dbReference>
<evidence type="ECO:0000256" key="5">
    <source>
        <dbReference type="ARBA" id="ARBA00022801"/>
    </source>
</evidence>
<dbReference type="GO" id="GO:0008408">
    <property type="term" value="F:3'-5' exonuclease activity"/>
    <property type="evidence" value="ECO:0007669"/>
    <property type="project" value="InterPro"/>
</dbReference>